<dbReference type="PANTHER" id="PTHR12000">
    <property type="entry name" value="HEMOGLOBINASE FAMILY MEMBER"/>
    <property type="match status" value="1"/>
</dbReference>
<protein>
    <recommendedName>
        <fullName evidence="3">legumain</fullName>
        <ecNumber evidence="3">3.4.22.34</ecNumber>
    </recommendedName>
</protein>
<accession>A0A7R9QME3</accession>
<sequence>MNHMIQYYLPVLLLTVGLVVCLLFVVANAVPFGQYLGSESSFNGTNWAVLCAGSNTWDNYRHQADLYHAYQVIKAHGIPEDNIIVMHFDDIANNKENPTPGVVINKPKGPDVYKGVPKHYTGNDVTPQNFLGVLRGDELLARDGKKVLKSGPNDHVFVYFVDHGSPDLIQFPKTYLHGEELAKELIAMHKNNKFAKLVFYIEACYSGSMFETLLPKDINVYVATSSGPNESSYLCWDVPKLGYLSDPYTAAWLYNSEHKDLTKETLQDQYNFIADVINKSDEHDEQHSHQYGDLSIAKLPVVLPAPTPVSNENCKAIPSDEAVIHLIQKRIEATNDVHEKHSLLKQLSEILKGRQFVNNFLNQYVDSIKHLTHMDTNAILTTKQDLTNRPCYRRFVDTFHQKCFNINQHTYAFNKLNTFVNICQQLTDSNDVTIAVEHLEMSCTKLGTRQAHFEAIL</sequence>
<keyword evidence="5" id="KW-0732">Signal</keyword>
<feature type="active site" evidence="8">
    <location>
        <position position="163"/>
    </location>
</feature>
<evidence type="ECO:0000256" key="7">
    <source>
        <dbReference type="ARBA" id="ARBA00022807"/>
    </source>
</evidence>
<gene>
    <name evidence="10" type="ORF">ONB1V03_LOCUS8306</name>
</gene>
<evidence type="ECO:0000256" key="1">
    <source>
        <dbReference type="ARBA" id="ARBA00000810"/>
    </source>
</evidence>
<dbReference type="Pfam" id="PF01650">
    <property type="entry name" value="Peptidase_C13"/>
    <property type="match status" value="1"/>
</dbReference>
<dbReference type="AlphaFoldDB" id="A0A7R9QME3"/>
<dbReference type="InterPro" id="IPR048501">
    <property type="entry name" value="Legum_prodom"/>
</dbReference>
<dbReference type="GO" id="GO:0006624">
    <property type="term" value="P:vacuolar protein processing"/>
    <property type="evidence" value="ECO:0007669"/>
    <property type="project" value="TreeGrafter"/>
</dbReference>
<dbReference type="GO" id="GO:0004197">
    <property type="term" value="F:cysteine-type endopeptidase activity"/>
    <property type="evidence" value="ECO:0007669"/>
    <property type="project" value="UniProtKB-EC"/>
</dbReference>
<dbReference type="Proteomes" id="UP000728032">
    <property type="component" value="Unassembled WGS sequence"/>
</dbReference>
<evidence type="ECO:0000256" key="8">
    <source>
        <dbReference type="PIRSR" id="PIRSR019663-1"/>
    </source>
</evidence>
<dbReference type="CDD" id="cd21115">
    <property type="entry name" value="legumain_C"/>
    <property type="match status" value="1"/>
</dbReference>
<dbReference type="OrthoDB" id="9995590at2759"/>
<keyword evidence="11" id="KW-1185">Reference proteome</keyword>
<dbReference type="PANTHER" id="PTHR12000:SF42">
    <property type="entry name" value="LEGUMAIN"/>
    <property type="match status" value="1"/>
</dbReference>
<comment type="catalytic activity">
    <reaction evidence="1">
        <text>Hydrolysis of proteins and small molecule substrates at -Asn-|-Xaa- bonds.</text>
        <dbReference type="EC" id="3.4.22.34"/>
    </reaction>
</comment>
<dbReference type="GO" id="GO:0051603">
    <property type="term" value="P:proteolysis involved in protein catabolic process"/>
    <property type="evidence" value="ECO:0007669"/>
    <property type="project" value="TreeGrafter"/>
</dbReference>
<organism evidence="10">
    <name type="scientific">Oppiella nova</name>
    <dbReference type="NCBI Taxonomy" id="334625"/>
    <lineage>
        <taxon>Eukaryota</taxon>
        <taxon>Metazoa</taxon>
        <taxon>Ecdysozoa</taxon>
        <taxon>Arthropoda</taxon>
        <taxon>Chelicerata</taxon>
        <taxon>Arachnida</taxon>
        <taxon>Acari</taxon>
        <taxon>Acariformes</taxon>
        <taxon>Sarcoptiformes</taxon>
        <taxon>Oribatida</taxon>
        <taxon>Brachypylina</taxon>
        <taxon>Oppioidea</taxon>
        <taxon>Oppiidae</taxon>
        <taxon>Oppiella</taxon>
    </lineage>
</organism>
<evidence type="ECO:0000256" key="4">
    <source>
        <dbReference type="ARBA" id="ARBA00022670"/>
    </source>
</evidence>
<name>A0A7R9QME3_9ACAR</name>
<dbReference type="InterPro" id="IPR001096">
    <property type="entry name" value="Peptidase_C13"/>
</dbReference>
<dbReference type="GO" id="GO:0005773">
    <property type="term" value="C:vacuole"/>
    <property type="evidence" value="ECO:0007669"/>
    <property type="project" value="GOC"/>
</dbReference>
<dbReference type="EMBL" id="OC919502">
    <property type="protein sequence ID" value="CAD7651450.1"/>
    <property type="molecule type" value="Genomic_DNA"/>
</dbReference>
<dbReference type="FunFam" id="3.40.50.1460:FF:000006">
    <property type="entry name" value="Legumain"/>
    <property type="match status" value="1"/>
</dbReference>
<comment type="similarity">
    <text evidence="2">Belongs to the peptidase C13 family.</text>
</comment>
<feature type="active site" description="Nucleophile" evidence="8">
    <location>
        <position position="204"/>
    </location>
</feature>
<evidence type="ECO:0000256" key="6">
    <source>
        <dbReference type="ARBA" id="ARBA00022801"/>
    </source>
</evidence>
<dbReference type="Pfam" id="PF20985">
    <property type="entry name" value="Legum_prodom"/>
    <property type="match status" value="1"/>
</dbReference>
<dbReference type="PIRSF" id="PIRSF019663">
    <property type="entry name" value="Legumain"/>
    <property type="match status" value="1"/>
</dbReference>
<keyword evidence="7" id="KW-0788">Thiol protease</keyword>
<evidence type="ECO:0000259" key="9">
    <source>
        <dbReference type="Pfam" id="PF20985"/>
    </source>
</evidence>
<feature type="domain" description="Legumain prodomain" evidence="9">
    <location>
        <begin position="345"/>
        <end position="437"/>
    </location>
</feature>
<dbReference type="Gene3D" id="3.40.50.1460">
    <property type="match status" value="1"/>
</dbReference>
<dbReference type="Gene3D" id="1.10.132.130">
    <property type="match status" value="1"/>
</dbReference>
<dbReference type="EC" id="3.4.22.34" evidence="3"/>
<dbReference type="EMBL" id="CAJPVJ010004677">
    <property type="protein sequence ID" value="CAG2168822.1"/>
    <property type="molecule type" value="Genomic_DNA"/>
</dbReference>
<proteinExistence type="inferred from homology"/>
<evidence type="ECO:0000256" key="5">
    <source>
        <dbReference type="ARBA" id="ARBA00022729"/>
    </source>
</evidence>
<evidence type="ECO:0000256" key="2">
    <source>
        <dbReference type="ARBA" id="ARBA00009941"/>
    </source>
</evidence>
<evidence type="ECO:0000256" key="3">
    <source>
        <dbReference type="ARBA" id="ARBA00012628"/>
    </source>
</evidence>
<keyword evidence="6" id="KW-0378">Hydrolase</keyword>
<evidence type="ECO:0000313" key="11">
    <source>
        <dbReference type="Proteomes" id="UP000728032"/>
    </source>
</evidence>
<keyword evidence="4" id="KW-0645">Protease</keyword>
<dbReference type="PRINTS" id="PR00776">
    <property type="entry name" value="HEMOGLOBNASE"/>
</dbReference>
<reference evidence="10" key="1">
    <citation type="submission" date="2020-11" db="EMBL/GenBank/DDBJ databases">
        <authorList>
            <person name="Tran Van P."/>
        </authorList>
    </citation>
    <scope>NUCLEOTIDE SEQUENCE</scope>
</reference>
<evidence type="ECO:0000313" key="10">
    <source>
        <dbReference type="EMBL" id="CAD7651450.1"/>
    </source>
</evidence>
<dbReference type="InterPro" id="IPR046427">
    <property type="entry name" value="Legumain_prodom_sf"/>
</dbReference>